<dbReference type="RefSeq" id="WP_035313935.1">
    <property type="nucleotide sequence ID" value="NZ_AODH01000016.1"/>
</dbReference>
<keyword evidence="8" id="KW-1185">Reference proteome</keyword>
<dbReference type="PANTHER" id="PTHR12592">
    <property type="entry name" value="ATP-DEPENDENT (S)-NAD(P)H-HYDRATE DEHYDRATASE FAMILY MEMBER"/>
    <property type="match status" value="1"/>
</dbReference>
<keyword evidence="7" id="KW-0418">Kinase</keyword>
<dbReference type="GO" id="GO:0110051">
    <property type="term" value="P:metabolite repair"/>
    <property type="evidence" value="ECO:0007669"/>
    <property type="project" value="TreeGrafter"/>
</dbReference>
<proteinExistence type="predicted"/>
<evidence type="ECO:0000313" key="7">
    <source>
        <dbReference type="EMBL" id="EUJ40647.1"/>
    </source>
</evidence>
<feature type="domain" description="YjeF C-terminal" evidence="6">
    <location>
        <begin position="5"/>
        <end position="270"/>
    </location>
</feature>
<dbReference type="InterPro" id="IPR029056">
    <property type="entry name" value="Ribokinase-like"/>
</dbReference>
<dbReference type="GO" id="GO:0052855">
    <property type="term" value="F:ADP-dependent NAD(P)H-hydrate dehydratase activity"/>
    <property type="evidence" value="ECO:0007669"/>
    <property type="project" value="TreeGrafter"/>
</dbReference>
<organism evidence="7 8">
    <name type="scientific">Brochothrix campestris FSL F6-1037</name>
    <dbReference type="NCBI Taxonomy" id="1265861"/>
    <lineage>
        <taxon>Bacteria</taxon>
        <taxon>Bacillati</taxon>
        <taxon>Bacillota</taxon>
        <taxon>Bacilli</taxon>
        <taxon>Bacillales</taxon>
        <taxon>Listeriaceae</taxon>
        <taxon>Brochothrix</taxon>
    </lineage>
</organism>
<dbReference type="GO" id="GO:0016301">
    <property type="term" value="F:kinase activity"/>
    <property type="evidence" value="ECO:0007669"/>
    <property type="project" value="UniProtKB-KW"/>
</dbReference>
<dbReference type="EMBL" id="AODH01000016">
    <property type="protein sequence ID" value="EUJ40647.1"/>
    <property type="molecule type" value="Genomic_DNA"/>
</dbReference>
<dbReference type="Pfam" id="PF01256">
    <property type="entry name" value="Carb_kinase"/>
    <property type="match status" value="1"/>
</dbReference>
<keyword evidence="4" id="KW-0520">NAD</keyword>
<evidence type="ECO:0000256" key="1">
    <source>
        <dbReference type="ARBA" id="ARBA00022741"/>
    </source>
</evidence>
<evidence type="ECO:0000256" key="3">
    <source>
        <dbReference type="ARBA" id="ARBA00022857"/>
    </source>
</evidence>
<comment type="caution">
    <text evidence="7">The sequence shown here is derived from an EMBL/GenBank/DDBJ whole genome shotgun (WGS) entry which is preliminary data.</text>
</comment>
<dbReference type="Proteomes" id="UP000019243">
    <property type="component" value="Unassembled WGS sequence"/>
</dbReference>
<dbReference type="SUPFAM" id="SSF53613">
    <property type="entry name" value="Ribokinase-like"/>
    <property type="match status" value="1"/>
</dbReference>
<dbReference type="PANTHER" id="PTHR12592:SF0">
    <property type="entry name" value="ATP-DEPENDENT (S)-NAD(P)H-HYDRATE DEHYDRATASE"/>
    <property type="match status" value="1"/>
</dbReference>
<dbReference type="OrthoDB" id="9806925at2"/>
<evidence type="ECO:0000259" key="6">
    <source>
        <dbReference type="PROSITE" id="PS51383"/>
    </source>
</evidence>
<reference evidence="7 8" key="1">
    <citation type="submission" date="2012-12" db="EMBL/GenBank/DDBJ databases">
        <title>Novel taxa of Listeriaceae from agricultural environments in the United States.</title>
        <authorList>
            <person name="den Bakker H.C."/>
            <person name="Allred A."/>
            <person name="Warchocki S."/>
            <person name="Wright E.M."/>
            <person name="Burrell A."/>
            <person name="Nightingale K.K."/>
            <person name="Kephart D."/>
            <person name="Wiedmann M."/>
        </authorList>
    </citation>
    <scope>NUCLEOTIDE SEQUENCE [LARGE SCALE GENOMIC DNA]</scope>
    <source>
        <strain evidence="7 8">FSL F6-1037</strain>
    </source>
</reference>
<dbReference type="GO" id="GO:0052856">
    <property type="term" value="F:NAD(P)HX epimerase activity"/>
    <property type="evidence" value="ECO:0007669"/>
    <property type="project" value="TreeGrafter"/>
</dbReference>
<evidence type="ECO:0000256" key="2">
    <source>
        <dbReference type="ARBA" id="ARBA00022840"/>
    </source>
</evidence>
<keyword evidence="7" id="KW-0808">Transferase</keyword>
<dbReference type="AlphaFoldDB" id="W7CUN2"/>
<dbReference type="CDD" id="cd01171">
    <property type="entry name" value="YXKO-related"/>
    <property type="match status" value="1"/>
</dbReference>
<evidence type="ECO:0000313" key="8">
    <source>
        <dbReference type="Proteomes" id="UP000019243"/>
    </source>
</evidence>
<dbReference type="GO" id="GO:0005524">
    <property type="term" value="F:ATP binding"/>
    <property type="evidence" value="ECO:0007669"/>
    <property type="project" value="UniProtKB-KW"/>
</dbReference>
<name>W7CUN2_9LIST</name>
<evidence type="ECO:0000256" key="4">
    <source>
        <dbReference type="ARBA" id="ARBA00023027"/>
    </source>
</evidence>
<sequence>MKQLNQQLIDAYFLEIKRHKYKKRAILIVGGCEKAGGSTILAAQACIQAGAGATTVAVSQNVRASFRHLLPECQTLSFMNTADLLVAVKKAAIILIGPGLGLDKYAKSVFEVVCEHVTAQQTLILDDDAIALYSLLEPRLLTKKVIITPKASTWRHLAKHNTRKQTPLSLRIEQKRLAAIIVLKERQLVVCTDDEVYYSAIACADGLADDIPDSLAGLIAGFCSQLPYPIKATLVATYLYTRLLNDLKNTQHTVRPSDINNALPRFIKKICRAQLISQNKNR</sequence>
<dbReference type="STRING" id="1265861.BCAMP_04617"/>
<keyword evidence="1" id="KW-0547">Nucleotide-binding</keyword>
<keyword evidence="3" id="KW-0521">NADP</keyword>
<keyword evidence="5" id="KW-0456">Lyase</keyword>
<dbReference type="PROSITE" id="PS51383">
    <property type="entry name" value="YJEF_C_3"/>
    <property type="match status" value="1"/>
</dbReference>
<dbReference type="Gene3D" id="3.40.1190.20">
    <property type="match status" value="1"/>
</dbReference>
<keyword evidence="2" id="KW-0067">ATP-binding</keyword>
<accession>W7CUN2</accession>
<evidence type="ECO:0000256" key="5">
    <source>
        <dbReference type="ARBA" id="ARBA00023239"/>
    </source>
</evidence>
<protein>
    <submittedName>
        <fullName evidence="7">Carbohydrate kinase family protein</fullName>
    </submittedName>
</protein>
<dbReference type="InterPro" id="IPR000631">
    <property type="entry name" value="CARKD"/>
</dbReference>
<gene>
    <name evidence="7" type="ORF">BCAMP_04617</name>
</gene>